<reference evidence="2 3" key="1">
    <citation type="submission" date="2020-12" db="EMBL/GenBank/DDBJ databases">
        <title>FDA dAtabase for Regulatory Grade micrObial Sequences (FDA-ARGOS): Supporting development and validation of Infectious Disease Dx tests.</title>
        <authorList>
            <person name="Sproer C."/>
            <person name="Gronow S."/>
            <person name="Severitt S."/>
            <person name="Schroder I."/>
            <person name="Tallon L."/>
            <person name="Sadzewicz L."/>
            <person name="Zhao X."/>
            <person name="Boylan J."/>
            <person name="Ott S."/>
            <person name="Bowen H."/>
            <person name="Vavikolanu K."/>
            <person name="Mehta A."/>
            <person name="Aluvathingal J."/>
            <person name="Nadendla S."/>
            <person name="Lowell S."/>
            <person name="Myers T."/>
            <person name="Yan Y."/>
            <person name="Sichtig H."/>
        </authorList>
    </citation>
    <scope>NUCLEOTIDE SEQUENCE [LARGE SCALE GENOMIC DNA]</scope>
    <source>
        <strain evidence="2 3">FDAARGOS_989</strain>
    </source>
</reference>
<dbReference type="EMBL" id="CP067016">
    <property type="protein sequence ID" value="QQN56726.1"/>
    <property type="molecule type" value="Genomic_DNA"/>
</dbReference>
<organism evidence="2 3">
    <name type="scientific">Anaerococcus obesiensis</name>
    <dbReference type="NCBI Taxonomy" id="1287640"/>
    <lineage>
        <taxon>Bacteria</taxon>
        <taxon>Bacillati</taxon>
        <taxon>Bacillota</taxon>
        <taxon>Tissierellia</taxon>
        <taxon>Tissierellales</taxon>
        <taxon>Peptoniphilaceae</taxon>
        <taxon>Anaerococcus</taxon>
    </lineage>
</organism>
<dbReference type="AlphaFoldDB" id="A0A7T7ZVN2"/>
<dbReference type="RefSeq" id="WP_019118894.1">
    <property type="nucleotide sequence ID" value="NZ_CP067016.1"/>
</dbReference>
<evidence type="ECO:0000256" key="1">
    <source>
        <dbReference type="SAM" id="Phobius"/>
    </source>
</evidence>
<evidence type="ECO:0000313" key="2">
    <source>
        <dbReference type="EMBL" id="QQN56726.1"/>
    </source>
</evidence>
<accession>A0A7T7ZVN2</accession>
<name>A0A7T7ZVN2_9FIRM</name>
<keyword evidence="1" id="KW-0472">Membrane</keyword>
<sequence length="287" mass="32942">MKKKESVFSVIPKALVFGLIIGIGFYFLFDKFGIKTYKAQSKILTTSNEKIKDDDKTAYTYAETVNSNAIKKRVIENLKLDMDPGELDKKIQIQAIANTHILNINVKDSIKLRAEDIADEYAEITVAVINQLYKADAVVIDKAYPNASLAKTSEKDSLKVGLAAFITYFIFGSLVVSIRNSKNNDEEEYVEEKEIRKVVFTKDDDKEEYDYENDYDNVKESYINEDGNLVQEYYDDEDNELSQDINSNEDLSAEEDEDFRLYQNKENNKDYTIIADMPKYDDGDLDV</sequence>
<proteinExistence type="predicted"/>
<dbReference type="KEGG" id="aob:I6H46_03730"/>
<protein>
    <submittedName>
        <fullName evidence="2">Capsular biosynthesis protein</fullName>
    </submittedName>
</protein>
<gene>
    <name evidence="2" type="ORF">I6H46_03730</name>
</gene>
<keyword evidence="1" id="KW-1133">Transmembrane helix</keyword>
<keyword evidence="3" id="KW-1185">Reference proteome</keyword>
<evidence type="ECO:0000313" key="3">
    <source>
        <dbReference type="Proteomes" id="UP000595871"/>
    </source>
</evidence>
<keyword evidence="1" id="KW-0812">Transmembrane</keyword>
<dbReference type="Proteomes" id="UP000595871">
    <property type="component" value="Chromosome"/>
</dbReference>
<feature type="transmembrane region" description="Helical" evidence="1">
    <location>
        <begin position="6"/>
        <end position="29"/>
    </location>
</feature>